<protein>
    <recommendedName>
        <fullName evidence="4">Secreted protein</fullName>
    </recommendedName>
</protein>
<reference evidence="3" key="1">
    <citation type="journal article" date="2019" name="Int. J. Syst. Evol. Microbiol.">
        <title>The Global Catalogue of Microorganisms (GCM) 10K type strain sequencing project: providing services to taxonomists for standard genome sequencing and annotation.</title>
        <authorList>
            <consortium name="The Broad Institute Genomics Platform"/>
            <consortium name="The Broad Institute Genome Sequencing Center for Infectious Disease"/>
            <person name="Wu L."/>
            <person name="Ma J."/>
        </authorList>
    </citation>
    <scope>NUCLEOTIDE SEQUENCE [LARGE SCALE GENOMIC DNA]</scope>
    <source>
        <strain evidence="3">JCM 6922</strain>
    </source>
</reference>
<comment type="caution">
    <text evidence="2">The sequence shown here is derived from an EMBL/GenBank/DDBJ whole genome shotgun (WGS) entry which is preliminary data.</text>
</comment>
<organism evidence="2 3">
    <name type="scientific">Streptomyces glaucus</name>
    <dbReference type="NCBI Taxonomy" id="284029"/>
    <lineage>
        <taxon>Bacteria</taxon>
        <taxon>Bacillati</taxon>
        <taxon>Actinomycetota</taxon>
        <taxon>Actinomycetes</taxon>
        <taxon>Kitasatosporales</taxon>
        <taxon>Streptomycetaceae</taxon>
        <taxon>Streptomyces</taxon>
    </lineage>
</organism>
<gene>
    <name evidence="2" type="ORF">GCM10010421_19820</name>
</gene>
<sequence>MDGGRPVSVRQCGGGPKGLDRGWWWETGGRHSVREAGKSGDSRVRGRTGANRFPGRAPSSFRGTRPFFPGRGPVREAYARAARVRSMDRCRPGAPELTLEA</sequence>
<name>A0ABP5WNS9_9ACTN</name>
<dbReference type="Proteomes" id="UP001500460">
    <property type="component" value="Unassembled WGS sequence"/>
</dbReference>
<evidence type="ECO:0000256" key="1">
    <source>
        <dbReference type="SAM" id="MobiDB-lite"/>
    </source>
</evidence>
<feature type="compositionally biased region" description="Basic and acidic residues" evidence="1">
    <location>
        <begin position="28"/>
        <end position="44"/>
    </location>
</feature>
<accession>A0ABP5WNS9</accession>
<proteinExistence type="predicted"/>
<dbReference type="EMBL" id="BAAATK010000009">
    <property type="protein sequence ID" value="GAA2431328.1"/>
    <property type="molecule type" value="Genomic_DNA"/>
</dbReference>
<evidence type="ECO:0000313" key="2">
    <source>
        <dbReference type="EMBL" id="GAA2431328.1"/>
    </source>
</evidence>
<evidence type="ECO:0000313" key="3">
    <source>
        <dbReference type="Proteomes" id="UP001500460"/>
    </source>
</evidence>
<feature type="region of interest" description="Disordered" evidence="1">
    <location>
        <begin position="1"/>
        <end position="68"/>
    </location>
</feature>
<keyword evidence="3" id="KW-1185">Reference proteome</keyword>
<evidence type="ECO:0008006" key="4">
    <source>
        <dbReference type="Google" id="ProtNLM"/>
    </source>
</evidence>